<dbReference type="RefSeq" id="WP_188745234.1">
    <property type="nucleotide sequence ID" value="NZ_BMIJ01000001.1"/>
</dbReference>
<accession>A0ABQ1JZU5</accession>
<evidence type="ECO:0000256" key="2">
    <source>
        <dbReference type="ARBA" id="ARBA00004196"/>
    </source>
</evidence>
<reference evidence="8" key="1">
    <citation type="journal article" date="2019" name="Int. J. Syst. Evol. Microbiol.">
        <title>The Global Catalogue of Microorganisms (GCM) 10K type strain sequencing project: providing services to taxonomists for standard genome sequencing and annotation.</title>
        <authorList>
            <consortium name="The Broad Institute Genomics Platform"/>
            <consortium name="The Broad Institute Genome Sequencing Center for Infectious Disease"/>
            <person name="Wu L."/>
            <person name="Ma J."/>
        </authorList>
    </citation>
    <scope>NUCLEOTIDE SEQUENCE [LARGE SCALE GENOMIC DNA]</scope>
    <source>
        <strain evidence="8">CGMCC 1.15341</strain>
    </source>
</reference>
<protein>
    <submittedName>
        <fullName evidence="7">HupV protein</fullName>
    </submittedName>
</protein>
<dbReference type="InterPro" id="IPR050867">
    <property type="entry name" value="NiFe/NiFeSe_hydrgnase_LSU"/>
</dbReference>
<organism evidence="7 8">
    <name type="scientific">Marinobacterium zhoushanense</name>
    <dbReference type="NCBI Taxonomy" id="1679163"/>
    <lineage>
        <taxon>Bacteria</taxon>
        <taxon>Pseudomonadati</taxon>
        <taxon>Pseudomonadota</taxon>
        <taxon>Gammaproteobacteria</taxon>
        <taxon>Oceanospirillales</taxon>
        <taxon>Oceanospirillaceae</taxon>
        <taxon>Marinobacterium</taxon>
    </lineage>
</organism>
<evidence type="ECO:0000256" key="1">
    <source>
        <dbReference type="ARBA" id="ARBA00001967"/>
    </source>
</evidence>
<dbReference type="InterPro" id="IPR029014">
    <property type="entry name" value="NiFe-Hase_large"/>
</dbReference>
<evidence type="ECO:0000313" key="8">
    <source>
        <dbReference type="Proteomes" id="UP000629025"/>
    </source>
</evidence>
<keyword evidence="8" id="KW-1185">Reference proteome</keyword>
<name>A0ABQ1JZU5_9GAMM</name>
<keyword evidence="5" id="KW-0479">Metal-binding</keyword>
<comment type="cofactor">
    <cofactor evidence="1">
        <name>Ni(2+)</name>
        <dbReference type="ChEBI" id="CHEBI:49786"/>
    </cofactor>
</comment>
<dbReference type="PANTHER" id="PTHR42958">
    <property type="entry name" value="HYDROGENASE-2 LARGE CHAIN"/>
    <property type="match status" value="1"/>
</dbReference>
<dbReference type="InterPro" id="IPR001501">
    <property type="entry name" value="Ni-dep_hyd_lsu"/>
</dbReference>
<dbReference type="InterPro" id="IPR018194">
    <property type="entry name" value="Ni-dep_hyd_lsu_Ni_BS"/>
</dbReference>
<evidence type="ECO:0000256" key="3">
    <source>
        <dbReference type="ARBA" id="ARBA00009292"/>
    </source>
</evidence>
<comment type="similarity">
    <text evidence="3">Belongs to the [NiFe]/[NiFeSe] hydrogenase large subunit family.</text>
</comment>
<evidence type="ECO:0000256" key="6">
    <source>
        <dbReference type="ARBA" id="ARBA00023002"/>
    </source>
</evidence>
<dbReference type="PANTHER" id="PTHR42958:SF4">
    <property type="entry name" value="HYDROGENASE EXPRESSION_FORMATION PROTEIN HUPK"/>
    <property type="match status" value="1"/>
</dbReference>
<comment type="caution">
    <text evidence="7">The sequence shown here is derived from an EMBL/GenBank/DDBJ whole genome shotgun (WGS) entry which is preliminary data.</text>
</comment>
<evidence type="ECO:0000313" key="7">
    <source>
        <dbReference type="EMBL" id="GGB79860.1"/>
    </source>
</evidence>
<dbReference type="Gene3D" id="1.10.645.10">
    <property type="entry name" value="Cytochrome-c3 Hydrogenase, chain B"/>
    <property type="match status" value="1"/>
</dbReference>
<dbReference type="SUPFAM" id="SSF56762">
    <property type="entry name" value="HydB/Nqo4-like"/>
    <property type="match status" value="1"/>
</dbReference>
<gene>
    <name evidence="7" type="primary">hupV</name>
    <name evidence="7" type="ORF">GCM10011352_01910</name>
</gene>
<proteinExistence type="inferred from homology"/>
<keyword evidence="4" id="KW-0533">Nickel</keyword>
<dbReference type="EMBL" id="BMIJ01000001">
    <property type="protein sequence ID" value="GGB79860.1"/>
    <property type="molecule type" value="Genomic_DNA"/>
</dbReference>
<evidence type="ECO:0000256" key="4">
    <source>
        <dbReference type="ARBA" id="ARBA00022596"/>
    </source>
</evidence>
<evidence type="ECO:0000256" key="5">
    <source>
        <dbReference type="ARBA" id="ARBA00022723"/>
    </source>
</evidence>
<comment type="subcellular location">
    <subcellularLocation>
        <location evidence="2">Cell envelope</location>
    </subcellularLocation>
</comment>
<keyword evidence="6" id="KW-0560">Oxidoreductase</keyword>
<dbReference type="Proteomes" id="UP000629025">
    <property type="component" value="Unassembled WGS sequence"/>
</dbReference>
<sequence>MSRIVVGPFNRVEGDLDITLDSADGRVTGARVNATLYRGFERILLDKPALDALVYTPRICGICSVSQSVAAALALADSQGMQPTRNGELCRNLILANESLTDLLTHFYLFFMPDFARESYAKEPWFDAVASRFKAVSGEATREVLPARAEFLHLMGLLAGKWPHTLSIQPGGSTRPVQRQERLRLVAILGAFRRFLERVTFGDDLERITAIHTPEQLRSWQQEKTWQGGDLRTFLHLSEQLGLDRLGRATDRYMSFGNYALQGEQTVPRGVWSPGNGLQALDPGRIVEDVSHAWMEPAPPLHPAHGETEPVAEKEDAYSWCKAPRLDGQVVETGALARALVAGDPLLTRLVIEQGGSVHTRMLARLLELARTLPRLQQWALQIEPDEPFCHHPQRLQDGEGVGLMEAARGSLGHWISVQRGRICRYQIIAPTTWNFSPRDAAGQPGALEQALVGAPIREGETDPVAVQHIVRSFDPCMVCTVH</sequence>
<dbReference type="Pfam" id="PF00374">
    <property type="entry name" value="NiFeSe_Hases"/>
    <property type="match status" value="2"/>
</dbReference>
<dbReference type="PROSITE" id="PS00507">
    <property type="entry name" value="NI_HGENASE_L_1"/>
    <property type="match status" value="1"/>
</dbReference>